<evidence type="ECO:0000256" key="1">
    <source>
        <dbReference type="SAM" id="MobiDB-lite"/>
    </source>
</evidence>
<name>A0A6J7F5S5_9ZZZZ</name>
<feature type="region of interest" description="Disordered" evidence="1">
    <location>
        <begin position="119"/>
        <end position="162"/>
    </location>
</feature>
<sequence length="413" mass="44602">MVAAGAPLDRRRRCLCMVVAPVAKQAGCHRVRVRLCAGRLHGAAHRSHVASRAGSTHPVGAAWPRPRHRPLDTPPRRAVLRLDRSRCAVGPSAGPLDVPCSTGHPRIRGARPFRTRVAAVGPSARRNGPRCRGGRHSADPRATAQPDQHPSAPHPRGGVHVRLGTAAPPLTVRAETARRLLRPPCGCVERNGPDAARPRGHQLPDDHTARDCSDRLLGQPPRPAHHRSCGARSVRHTHVARRQHTVRPARVPHRPARILVPCVVARVAAHQPRRGLARSCWCACAAARTCALRARTACHLRRPTGDHGRCAPALAQPQPVRAGLCPRGGDGVADPAAWHALSRRDRHGNESAEVGSRRARACVRRGCNRVRVHGPVAFAPGGPFGRSSVVLGQHRTLWHGHRRPRRGGPLGEQ</sequence>
<feature type="compositionally biased region" description="Basic residues" evidence="1">
    <location>
        <begin position="223"/>
        <end position="250"/>
    </location>
</feature>
<dbReference type="AlphaFoldDB" id="A0A6J7F5S5"/>
<protein>
    <submittedName>
        <fullName evidence="2">Unannotated protein</fullName>
    </submittedName>
</protein>
<reference evidence="2" key="1">
    <citation type="submission" date="2020-05" db="EMBL/GenBank/DDBJ databases">
        <authorList>
            <person name="Chiriac C."/>
            <person name="Salcher M."/>
            <person name="Ghai R."/>
            <person name="Kavagutti S V."/>
        </authorList>
    </citation>
    <scope>NUCLEOTIDE SEQUENCE</scope>
</reference>
<organism evidence="2">
    <name type="scientific">freshwater metagenome</name>
    <dbReference type="NCBI Taxonomy" id="449393"/>
    <lineage>
        <taxon>unclassified sequences</taxon>
        <taxon>metagenomes</taxon>
        <taxon>ecological metagenomes</taxon>
    </lineage>
</organism>
<proteinExistence type="predicted"/>
<dbReference type="EMBL" id="CAFBLR010000305">
    <property type="protein sequence ID" value="CAB4886803.1"/>
    <property type="molecule type" value="Genomic_DNA"/>
</dbReference>
<accession>A0A6J7F5S5</accession>
<feature type="region of interest" description="Disordered" evidence="1">
    <location>
        <begin position="47"/>
        <end position="74"/>
    </location>
</feature>
<gene>
    <name evidence="2" type="ORF">UFOPK3417_02101</name>
</gene>
<evidence type="ECO:0000313" key="2">
    <source>
        <dbReference type="EMBL" id="CAB4886803.1"/>
    </source>
</evidence>
<feature type="region of interest" description="Disordered" evidence="1">
    <location>
        <begin position="219"/>
        <end position="250"/>
    </location>
</feature>